<evidence type="ECO:0000313" key="2">
    <source>
        <dbReference type="Proteomes" id="UP000017944"/>
    </source>
</evidence>
<organism evidence="1 2">
    <name type="scientific">Shigella dysenteriae WRSd3</name>
    <dbReference type="NCBI Taxonomy" id="1401327"/>
    <lineage>
        <taxon>Bacteria</taxon>
        <taxon>Pseudomonadati</taxon>
        <taxon>Pseudomonadota</taxon>
        <taxon>Gammaproteobacteria</taxon>
        <taxon>Enterobacterales</taxon>
        <taxon>Enterobacteriaceae</taxon>
        <taxon>Shigella</taxon>
    </lineage>
</organism>
<accession>A0A090NVD1</accession>
<reference evidence="1 2" key="1">
    <citation type="submission" date="2013-10" db="EMBL/GenBank/DDBJ databases">
        <title>Draft genomes and the virulence plasmids of Sd1617 vaccine constructs: WRSd3 and WRSd5.</title>
        <authorList>
            <person name="Aksomboon Vongsawan A."/>
            <person name="Venkatesan M.M."/>
            <person name="Vaisvil B."/>
            <person name="Emel G."/>
            <person name="Kepatral V."/>
            <person name="Sethabutr O."/>
            <person name="Serichantalergs O."/>
            <person name="Mason C."/>
        </authorList>
    </citation>
    <scope>NUCLEOTIDE SEQUENCE [LARGE SCALE GENOMIC DNA]</scope>
    <source>
        <strain evidence="1 2">WRSd3</strain>
        <plasmid evidence="1">unnamed</plasmid>
    </source>
</reference>
<protein>
    <submittedName>
        <fullName evidence="1">Uncharacterized protein</fullName>
    </submittedName>
</protein>
<proteinExistence type="predicted"/>
<sequence>MAFAGNPAGQFGDSNQAFGYMAILKIIYFVHIETST</sequence>
<evidence type="ECO:0000313" key="1">
    <source>
        <dbReference type="EMBL" id="ESU75948.1"/>
    </source>
</evidence>
<dbReference type="AlphaFoldDB" id="A0A090NVD1"/>
<dbReference type="EMBL" id="AXUT01000778">
    <property type="protein sequence ID" value="ESU75948.1"/>
    <property type="molecule type" value="Genomic_DNA"/>
</dbReference>
<gene>
    <name evidence="1" type="ORF">WRSd3_p00100</name>
</gene>
<comment type="caution">
    <text evidence="1">The sequence shown here is derived from an EMBL/GenBank/DDBJ whole genome shotgun (WGS) entry which is preliminary data.</text>
</comment>
<geneLocation type="plasmid" evidence="1">
    <name>unnamed</name>
</geneLocation>
<keyword evidence="1" id="KW-0614">Plasmid</keyword>
<dbReference type="Proteomes" id="UP000017944">
    <property type="component" value="Unassembled WGS sequence"/>
</dbReference>
<name>A0A090NVD1_SHIDY</name>